<accession>V5WJW9</accession>
<dbReference type="InterPro" id="IPR029063">
    <property type="entry name" value="SAM-dependent_MTases_sf"/>
</dbReference>
<keyword evidence="10" id="KW-1185">Reference proteome</keyword>
<comment type="similarity">
    <text evidence="7">Belongs to the class I-like SAM-binding methyltransferase superfamily. TrmB family.</text>
</comment>
<dbReference type="PROSITE" id="PS51625">
    <property type="entry name" value="SAM_MT_TRMB"/>
    <property type="match status" value="1"/>
</dbReference>
<keyword evidence="3 7" id="KW-0489">Methyltransferase</keyword>
<evidence type="ECO:0000256" key="3">
    <source>
        <dbReference type="ARBA" id="ARBA00022603"/>
    </source>
</evidence>
<feature type="binding site" evidence="7">
    <location>
        <position position="145"/>
    </location>
    <ligand>
        <name>substrate</name>
    </ligand>
</feature>
<dbReference type="RefSeq" id="WP_024268377.1">
    <property type="nucleotide sequence ID" value="NC_023035.1"/>
</dbReference>
<feature type="binding site" evidence="7">
    <location>
        <position position="91"/>
    </location>
    <ligand>
        <name>S-adenosyl-L-methionine</name>
        <dbReference type="ChEBI" id="CHEBI:59789"/>
    </ligand>
</feature>
<dbReference type="GO" id="GO:0008176">
    <property type="term" value="F:tRNA (guanine(46)-N7)-methyltransferase activity"/>
    <property type="evidence" value="ECO:0007669"/>
    <property type="project" value="UniProtKB-UniRule"/>
</dbReference>
<feature type="region of interest" description="Disordered" evidence="8">
    <location>
        <begin position="1"/>
        <end position="33"/>
    </location>
</feature>
<organism evidence="9 10">
    <name type="scientific">Salinispira pacifica</name>
    <dbReference type="NCBI Taxonomy" id="1307761"/>
    <lineage>
        <taxon>Bacteria</taxon>
        <taxon>Pseudomonadati</taxon>
        <taxon>Spirochaetota</taxon>
        <taxon>Spirochaetia</taxon>
        <taxon>Spirochaetales</taxon>
        <taxon>Spirochaetaceae</taxon>
        <taxon>Salinispira</taxon>
    </lineage>
</organism>
<sequence>MSSKHQPVYDGGGKRQVRSFVRRKGRMSDKREEEYRRLMPVHGISFRPEETDPAGLFPEPGEVVLEIGFGMGHATLELAAGNPGINYLGIEVHVPGVASVLSKIESMGLNNLKIIEHDAVEVLKYMIPRESFSGVHIFFPDPWPKKRHFKRRLVQTDFLNLLVPRVKMDGYIYMVTDWEDYARWMKEHLGAHPDLENRYDGYADALAWRPSTAFEQKGLDKNHIIRELFYRRKS</sequence>
<dbReference type="Proteomes" id="UP000018680">
    <property type="component" value="Chromosome"/>
</dbReference>
<evidence type="ECO:0000256" key="5">
    <source>
        <dbReference type="ARBA" id="ARBA00022691"/>
    </source>
</evidence>
<dbReference type="KEGG" id="slr:L21SP2_2104"/>
<keyword evidence="5 7" id="KW-0949">S-adenosyl-L-methionine</keyword>
<dbReference type="AlphaFoldDB" id="V5WJW9"/>
<feature type="binding site" evidence="7">
    <location>
        <position position="66"/>
    </location>
    <ligand>
        <name>S-adenosyl-L-methionine</name>
        <dbReference type="ChEBI" id="CHEBI:59789"/>
    </ligand>
</feature>
<dbReference type="CDD" id="cd02440">
    <property type="entry name" value="AdoMet_MTases"/>
    <property type="match status" value="1"/>
</dbReference>
<reference evidence="9 10" key="1">
    <citation type="journal article" date="2015" name="Stand. Genomic Sci.">
        <title>Complete genome sequence and description of Salinispira pacifica gen. nov., sp. nov., a novel spirochaete isolated form a hypersaline microbial mat.</title>
        <authorList>
            <person name="Ben Hania W."/>
            <person name="Joseph M."/>
            <person name="Schumann P."/>
            <person name="Bunk B."/>
            <person name="Fiebig A."/>
            <person name="Sproer C."/>
            <person name="Klenk H.P."/>
            <person name="Fardeau M.L."/>
            <person name="Spring S."/>
        </authorList>
    </citation>
    <scope>NUCLEOTIDE SEQUENCE [LARGE SCALE GENOMIC DNA]</scope>
    <source>
        <strain evidence="9 10">L21-RPul-D2</strain>
    </source>
</reference>
<evidence type="ECO:0000256" key="2">
    <source>
        <dbReference type="ARBA" id="ARBA00003015"/>
    </source>
</evidence>
<keyword evidence="6 7" id="KW-0819">tRNA processing</keyword>
<name>V5WJW9_9SPIO</name>
<dbReference type="InterPro" id="IPR055361">
    <property type="entry name" value="tRNA_methyltr_TrmB_bact"/>
</dbReference>
<dbReference type="GO" id="GO:0043527">
    <property type="term" value="C:tRNA methyltransferase complex"/>
    <property type="evidence" value="ECO:0007669"/>
    <property type="project" value="TreeGrafter"/>
</dbReference>
<comment type="catalytic activity">
    <reaction evidence="1 7">
        <text>guanosine(46) in tRNA + S-adenosyl-L-methionine = N(7)-methylguanosine(46) in tRNA + S-adenosyl-L-homocysteine</text>
        <dbReference type="Rhea" id="RHEA:42708"/>
        <dbReference type="Rhea" id="RHEA-COMP:10188"/>
        <dbReference type="Rhea" id="RHEA-COMP:10189"/>
        <dbReference type="ChEBI" id="CHEBI:57856"/>
        <dbReference type="ChEBI" id="CHEBI:59789"/>
        <dbReference type="ChEBI" id="CHEBI:74269"/>
        <dbReference type="ChEBI" id="CHEBI:74480"/>
        <dbReference type="EC" id="2.1.1.33"/>
    </reaction>
</comment>
<dbReference type="UniPathway" id="UPA00989"/>
<comment type="function">
    <text evidence="2 7">Catalyzes the formation of N(7)-methylguanine at position 46 (m7G46) in tRNA.</text>
</comment>
<evidence type="ECO:0000313" key="10">
    <source>
        <dbReference type="Proteomes" id="UP000018680"/>
    </source>
</evidence>
<feature type="binding site" evidence="7">
    <location>
        <position position="118"/>
    </location>
    <ligand>
        <name>S-adenosyl-L-methionine</name>
        <dbReference type="ChEBI" id="CHEBI:59789"/>
    </ligand>
</feature>
<dbReference type="EMBL" id="CP006939">
    <property type="protein sequence ID" value="AHC15471.1"/>
    <property type="molecule type" value="Genomic_DNA"/>
</dbReference>
<feature type="binding site" evidence="7">
    <location>
        <begin position="212"/>
        <end position="215"/>
    </location>
    <ligand>
        <name>substrate</name>
    </ligand>
</feature>
<dbReference type="Gene3D" id="3.40.50.150">
    <property type="entry name" value="Vaccinia Virus protein VP39"/>
    <property type="match status" value="1"/>
</dbReference>
<dbReference type="eggNOG" id="COG0220">
    <property type="taxonomic scope" value="Bacteria"/>
</dbReference>
<feature type="compositionally biased region" description="Basic residues" evidence="8">
    <location>
        <begin position="15"/>
        <end position="25"/>
    </location>
</feature>
<dbReference type="HAMAP" id="MF_01057">
    <property type="entry name" value="tRNA_methyltr_TrmB"/>
    <property type="match status" value="1"/>
</dbReference>
<dbReference type="EC" id="2.1.1.33" evidence="7"/>
<comment type="caution">
    <text evidence="7">Lacks conserved residue(s) required for the propagation of feature annotation.</text>
</comment>
<feature type="binding site" evidence="7">
    <location>
        <position position="141"/>
    </location>
    <ligand>
        <name>S-adenosyl-L-methionine</name>
        <dbReference type="ChEBI" id="CHEBI:59789"/>
    </ligand>
</feature>
<feature type="binding site" evidence="7">
    <location>
        <position position="177"/>
    </location>
    <ligand>
        <name>substrate</name>
    </ligand>
</feature>
<evidence type="ECO:0000313" key="9">
    <source>
        <dbReference type="EMBL" id="AHC15471.1"/>
    </source>
</evidence>
<dbReference type="InterPro" id="IPR003358">
    <property type="entry name" value="tRNA_(Gua-N-7)_MeTrfase_Trmb"/>
</dbReference>
<keyword evidence="4 7" id="KW-0808">Transferase</keyword>
<evidence type="ECO:0000256" key="7">
    <source>
        <dbReference type="HAMAP-Rule" id="MF_01057"/>
    </source>
</evidence>
<dbReference type="NCBIfam" id="TIGR00091">
    <property type="entry name" value="tRNA (guanosine(46)-N7)-methyltransferase TrmB"/>
    <property type="match status" value="1"/>
</dbReference>
<dbReference type="SUPFAM" id="SSF53335">
    <property type="entry name" value="S-adenosyl-L-methionine-dependent methyltransferases"/>
    <property type="match status" value="1"/>
</dbReference>
<dbReference type="PATRIC" id="fig|1307761.3.peg.2097"/>
<dbReference type="HOGENOM" id="CLU_050910_0_1_12"/>
<gene>
    <name evidence="7" type="primary">trmB</name>
    <name evidence="9" type="ORF">L21SP2_2104</name>
</gene>
<dbReference type="Pfam" id="PF02390">
    <property type="entry name" value="Methyltransf_4"/>
    <property type="match status" value="1"/>
</dbReference>
<dbReference type="PANTHER" id="PTHR23417">
    <property type="entry name" value="3-DEOXY-D-MANNO-OCTULOSONIC-ACID TRANSFERASE/TRNA GUANINE-N 7 - -METHYLTRANSFERASE"/>
    <property type="match status" value="1"/>
</dbReference>
<evidence type="ECO:0000256" key="8">
    <source>
        <dbReference type="SAM" id="MobiDB-lite"/>
    </source>
</evidence>
<dbReference type="PANTHER" id="PTHR23417:SF14">
    <property type="entry name" value="PENTACOTRIPEPTIDE-REPEAT REGION OF PRORP DOMAIN-CONTAINING PROTEIN"/>
    <property type="match status" value="1"/>
</dbReference>
<proteinExistence type="inferred from homology"/>
<protein>
    <recommendedName>
        <fullName evidence="7">tRNA (guanine-N(7)-)-methyltransferase</fullName>
        <ecNumber evidence="7">2.1.1.33</ecNumber>
    </recommendedName>
    <alternativeName>
        <fullName evidence="7">tRNA (guanine(46)-N(7))-methyltransferase</fullName>
    </alternativeName>
    <alternativeName>
        <fullName evidence="7">tRNA(m7G46)-methyltransferase</fullName>
    </alternativeName>
</protein>
<comment type="pathway">
    <text evidence="7">tRNA modification; N(7)-methylguanine-tRNA biosynthesis.</text>
</comment>
<evidence type="ECO:0000256" key="6">
    <source>
        <dbReference type="ARBA" id="ARBA00022694"/>
    </source>
</evidence>
<dbReference type="STRING" id="1307761.L21SP2_2104"/>
<dbReference type="OrthoDB" id="9802090at2"/>
<evidence type="ECO:0000256" key="4">
    <source>
        <dbReference type="ARBA" id="ARBA00022679"/>
    </source>
</evidence>
<evidence type="ECO:0000256" key="1">
    <source>
        <dbReference type="ARBA" id="ARBA00000142"/>
    </source>
</evidence>